<dbReference type="InterPro" id="IPR009009">
    <property type="entry name" value="RlpA-like_DPBB"/>
</dbReference>
<keyword evidence="1 2" id="KW-0732">Signal</keyword>
<name>U4LD63_PYROM</name>
<dbReference type="SUPFAM" id="SSF50685">
    <property type="entry name" value="Barwin-like endoglucanases"/>
    <property type="match status" value="1"/>
</dbReference>
<dbReference type="CDD" id="cd22191">
    <property type="entry name" value="DPBB_RlpA_EXP_N-like"/>
    <property type="match status" value="1"/>
</dbReference>
<keyword evidence="5" id="KW-1185">Reference proteome</keyword>
<dbReference type="Proteomes" id="UP000018144">
    <property type="component" value="Unassembled WGS sequence"/>
</dbReference>
<dbReference type="EMBL" id="HF935700">
    <property type="protein sequence ID" value="CCX12348.1"/>
    <property type="molecule type" value="Genomic_DNA"/>
</dbReference>
<dbReference type="PANTHER" id="PTHR31836">
    <property type="match status" value="1"/>
</dbReference>
<dbReference type="PANTHER" id="PTHR31836:SF28">
    <property type="entry name" value="SRCR DOMAIN-CONTAINING PROTEIN-RELATED"/>
    <property type="match status" value="1"/>
</dbReference>
<dbReference type="eggNOG" id="ENOG502S6X4">
    <property type="taxonomic scope" value="Eukaryota"/>
</dbReference>
<evidence type="ECO:0000259" key="3">
    <source>
        <dbReference type="Pfam" id="PF03330"/>
    </source>
</evidence>
<dbReference type="Gene3D" id="2.40.40.10">
    <property type="entry name" value="RlpA-like domain"/>
    <property type="match status" value="1"/>
</dbReference>
<dbReference type="OrthoDB" id="406505at2759"/>
<feature type="domain" description="RlpA-like protein double-psi beta-barrel" evidence="3">
    <location>
        <begin position="59"/>
        <end position="144"/>
    </location>
</feature>
<reference evidence="4 5" key="1">
    <citation type="journal article" date="2013" name="PLoS Genet.">
        <title>The genome and development-dependent transcriptomes of Pyronema confluens: a window into fungal evolution.</title>
        <authorList>
            <person name="Traeger S."/>
            <person name="Altegoer F."/>
            <person name="Freitag M."/>
            <person name="Gabaldon T."/>
            <person name="Kempken F."/>
            <person name="Kumar A."/>
            <person name="Marcet-Houben M."/>
            <person name="Poggeler S."/>
            <person name="Stajich J.E."/>
            <person name="Nowrousian M."/>
        </authorList>
    </citation>
    <scope>NUCLEOTIDE SEQUENCE [LARGE SCALE GENOMIC DNA]</scope>
    <source>
        <strain evidence="5">CBS 100304</strain>
        <tissue evidence="4">Vegetative mycelium</tissue>
    </source>
</reference>
<dbReference type="Pfam" id="PF03330">
    <property type="entry name" value="DPBB_1"/>
    <property type="match status" value="1"/>
</dbReference>
<dbReference type="InterPro" id="IPR036908">
    <property type="entry name" value="RlpA-like_sf"/>
</dbReference>
<dbReference type="InterPro" id="IPR051477">
    <property type="entry name" value="Expansin_CellWall"/>
</dbReference>
<accession>U4LD63</accession>
<gene>
    <name evidence="4" type="ORF">PCON_11942</name>
</gene>
<sequence length="149" mass="15515">MKLTSVLLTITSAAMVATAPTNLPRWEWKAPSIPPPPNEWKVPPPSQWIPKPAAPAAPSAGEATYYTPGRGACGGTNSPTDLIAAVAVGRGKGECGKKVKITRGDKSVEVTIADLCEGCAWGDLDLTIAGFTAIATIAEGRVKVGWNYV</sequence>
<evidence type="ECO:0000313" key="5">
    <source>
        <dbReference type="Proteomes" id="UP000018144"/>
    </source>
</evidence>
<dbReference type="OMA" id="SWSTITI"/>
<evidence type="ECO:0000256" key="2">
    <source>
        <dbReference type="SAM" id="SignalP"/>
    </source>
</evidence>
<evidence type="ECO:0000313" key="4">
    <source>
        <dbReference type="EMBL" id="CCX12348.1"/>
    </source>
</evidence>
<feature type="signal peptide" evidence="2">
    <location>
        <begin position="1"/>
        <end position="18"/>
    </location>
</feature>
<protein>
    <recommendedName>
        <fullName evidence="3">RlpA-like protein double-psi beta-barrel domain-containing protein</fullName>
    </recommendedName>
</protein>
<dbReference type="AlphaFoldDB" id="U4LD63"/>
<organism evidence="4 5">
    <name type="scientific">Pyronema omphalodes (strain CBS 100304)</name>
    <name type="common">Pyronema confluens</name>
    <dbReference type="NCBI Taxonomy" id="1076935"/>
    <lineage>
        <taxon>Eukaryota</taxon>
        <taxon>Fungi</taxon>
        <taxon>Dikarya</taxon>
        <taxon>Ascomycota</taxon>
        <taxon>Pezizomycotina</taxon>
        <taxon>Pezizomycetes</taxon>
        <taxon>Pezizales</taxon>
        <taxon>Pyronemataceae</taxon>
        <taxon>Pyronema</taxon>
    </lineage>
</organism>
<feature type="chain" id="PRO_5004651261" description="RlpA-like protein double-psi beta-barrel domain-containing protein" evidence="2">
    <location>
        <begin position="19"/>
        <end position="149"/>
    </location>
</feature>
<proteinExistence type="predicted"/>
<evidence type="ECO:0000256" key="1">
    <source>
        <dbReference type="ARBA" id="ARBA00022729"/>
    </source>
</evidence>